<dbReference type="CDD" id="cd14073">
    <property type="entry name" value="STKc_NUAK"/>
    <property type="match status" value="1"/>
</dbReference>
<dbReference type="PANTHER" id="PTHR24346">
    <property type="entry name" value="MAP/MICROTUBULE AFFINITY-REGULATING KINASE"/>
    <property type="match status" value="1"/>
</dbReference>
<dbReference type="Proteomes" id="UP000095284">
    <property type="component" value="Unplaced"/>
</dbReference>
<dbReference type="GO" id="GO:0035556">
    <property type="term" value="P:intracellular signal transduction"/>
    <property type="evidence" value="ECO:0007669"/>
    <property type="project" value="TreeGrafter"/>
</dbReference>
<dbReference type="Pfam" id="PF00069">
    <property type="entry name" value="Pkinase"/>
    <property type="match status" value="1"/>
</dbReference>
<feature type="compositionally biased region" description="Acidic residues" evidence="7">
    <location>
        <begin position="666"/>
        <end position="687"/>
    </location>
</feature>
<name>A0A1I7S2Z5_BURXY</name>
<feature type="region of interest" description="Disordered" evidence="7">
    <location>
        <begin position="1491"/>
        <end position="1516"/>
    </location>
</feature>
<reference evidence="10" key="1">
    <citation type="submission" date="2016-11" db="UniProtKB">
        <authorList>
            <consortium name="WormBaseParasite"/>
        </authorList>
    </citation>
    <scope>IDENTIFICATION</scope>
</reference>
<evidence type="ECO:0000256" key="4">
    <source>
        <dbReference type="ARBA" id="ARBA00022777"/>
    </source>
</evidence>
<dbReference type="InterPro" id="IPR000719">
    <property type="entry name" value="Prot_kinase_dom"/>
</dbReference>
<feature type="region of interest" description="Disordered" evidence="7">
    <location>
        <begin position="565"/>
        <end position="589"/>
    </location>
</feature>
<keyword evidence="2" id="KW-0808">Transferase</keyword>
<protein>
    <submittedName>
        <fullName evidence="10">Protein kinase domain-containing protein</fullName>
    </submittedName>
</protein>
<dbReference type="InterPro" id="IPR011009">
    <property type="entry name" value="Kinase-like_dom_sf"/>
</dbReference>
<dbReference type="PROSITE" id="PS50011">
    <property type="entry name" value="PROTEIN_KINASE_DOM"/>
    <property type="match status" value="1"/>
</dbReference>
<evidence type="ECO:0000259" key="8">
    <source>
        <dbReference type="PROSITE" id="PS50011"/>
    </source>
</evidence>
<feature type="compositionally biased region" description="Low complexity" evidence="7">
    <location>
        <begin position="1495"/>
        <end position="1504"/>
    </location>
</feature>
<dbReference type="SMART" id="SM00220">
    <property type="entry name" value="S_TKc"/>
    <property type="match status" value="1"/>
</dbReference>
<dbReference type="GO" id="GO:0005737">
    <property type="term" value="C:cytoplasm"/>
    <property type="evidence" value="ECO:0007669"/>
    <property type="project" value="TreeGrafter"/>
</dbReference>
<feature type="region of interest" description="Disordered" evidence="7">
    <location>
        <begin position="370"/>
        <end position="468"/>
    </location>
</feature>
<feature type="compositionally biased region" description="Polar residues" evidence="7">
    <location>
        <begin position="1195"/>
        <end position="1215"/>
    </location>
</feature>
<feature type="region of interest" description="Disordered" evidence="7">
    <location>
        <begin position="1010"/>
        <end position="1029"/>
    </location>
</feature>
<evidence type="ECO:0000313" key="10">
    <source>
        <dbReference type="WBParaSite" id="BXY_0737500.1"/>
    </source>
</evidence>
<dbReference type="InterPro" id="IPR017441">
    <property type="entry name" value="Protein_kinase_ATP_BS"/>
</dbReference>
<feature type="domain" description="Protein kinase" evidence="8">
    <location>
        <begin position="55"/>
        <end position="306"/>
    </location>
</feature>
<sequence length="1534" mass="172234">MGTSSRSSSRTKAPGRMSLTRLRHGSSGGQGPSSNVGGAPLAGADKNNRDIKHRFEITKKLGEGTYGKVSLAYDHKTEREVAVKLIKKSAIENKQDLVRIRREIRIMSMLKHPNIIEIYEVFENKDKIILVMEYASGGELYDYVGKSGSLPESEARRIFRQITSAILYCHKHKVVHRDLKLENILLDVSSNAKIADFGLSNYFNDKTLLNTFCGSPLYASPEIINGTPYRGPEVDCWSLGILLYTLVYGTMPFDGQDFNRMVRQIKRGTYYEPESPSSASMLIRNMLRVNPDRRADIDDIASHWWLNLEENMPVIQELPENQITDYTPLTERAEVLYVQDLADETDVFMEFGHLSSLTRQKIEEFRRRRKEAEEYNENSPIKPPKRKNDDKPELTSKEKSLRQEQEEKKIDVAGHMNDPLERLRQLEKNLHKPSSPEPSTSKTRRDSKAETEREEEKAAKKEDDKRPAFVALSEAKKPSTGHKPLHNNWMADNDSLNLLMNQVLEQMDKGPVSINLIARVKAHPMYEHRPIIKELLESIISAQPDSVQKQASKVIEHACNTIKKEKKATPIQSPTAKKNAGIPETITENPKKKYEVPELPTKVDVKEAISKRVTLEERKWHSVEVGFETDEESSGSSGSRKNSKVSAQPNIAPRVRDTKSAGHVVDEEEEDLENEDNECEDESEYESEIDELAEVVEQAGKSTSQIAPKIVESLSEQVEPQPHLEISANHLSTLERKLAKRQSKGKYQHSHVELYGRGVSTETDSPPVAKKPIGGPQPSIEQLPVLFDKAKQLIMEYPLKPDEDAKETEAKSSKWTKTQDPDLSDKSATATPIPNRKVNEDVQQNTAKAEHNSEEESEDEGEVIRKPRTSTIIGFRTIKTSAEGYQKEAPIAEVKPQKPYQGITQKTPPKEPEKAKSKEPSLKPEDQKNSENGLGSPPDSPTAGKLSYETASQYIRRKNRERRARTLTIAITDEAWQRVVEKTPEPISKPPEPAKESNIPTILRRHLARQSSKGAADATPNYHRNSYLEEKRQTYAERRKSFHEFSPGESDDYATVYGNPKTPTYSSGYGNSARTGGRFELDEVLLRNHLHPDPYRTSDSFNPHWTGSQPLSNLRLESNSIGHEQPRQRFEVYKTRAERDRDAANGVASGSSYYQDRPSNSYIPGPGYKSQYSGNDYGISTSGYRRPSAYEPDLVNTSDYGPGSSGYSQDPYFTSNKDRFRPVTRRLGNNAKDVDGRRARARSQSNDRKFSTSSITDIDAAAALSSRLMTPEIGTGVTDYGYVSYHDSGNSRISQTREPDISMAPARGILKNKQAYEVEPRAAASQARLRSAISAEKALGPPLYGPVHPMPFGAPMRLGSTDPSGFQMSHTTPFYSHLPEGGPLTWCPAVCRAVKIHSDVKSRTVRYSTHRKRNLMFPRGITPSSDFYDPIGSSIPKKRNSGPSSFLNLRRRTAEIRLGNDGKMSTTSNGIHIDDDYKRPSSPIDRLKNLFGGVTSSTTPKKPTNSVYSSTNTSRYNSGLPTSTQFKRYGGGWF</sequence>
<keyword evidence="5 6" id="KW-0067">ATP-binding</keyword>
<feature type="compositionally biased region" description="Polar residues" evidence="7">
    <location>
        <begin position="1170"/>
        <end position="1183"/>
    </location>
</feature>
<feature type="compositionally biased region" description="Basic and acidic residues" evidence="7">
    <location>
        <begin position="799"/>
        <end position="825"/>
    </location>
</feature>
<feature type="region of interest" description="Disordered" evidence="7">
    <location>
        <begin position="738"/>
        <end position="781"/>
    </location>
</feature>
<feature type="compositionally biased region" description="Polar residues" evidence="7">
    <location>
        <begin position="1505"/>
        <end position="1516"/>
    </location>
</feature>
<feature type="compositionally biased region" description="Basic and acidic residues" evidence="7">
    <location>
        <begin position="908"/>
        <end position="929"/>
    </location>
</feature>
<feature type="compositionally biased region" description="Basic residues" evidence="7">
    <location>
        <begin position="955"/>
        <end position="964"/>
    </location>
</feature>
<dbReference type="SUPFAM" id="SSF56112">
    <property type="entry name" value="Protein kinase-like (PK-like)"/>
    <property type="match status" value="1"/>
</dbReference>
<dbReference type="FunFam" id="1.10.510.10:FF:000389">
    <property type="entry name" value="Uncharacterized protein, isoform E"/>
    <property type="match status" value="1"/>
</dbReference>
<feature type="compositionally biased region" description="Basic and acidic residues" evidence="7">
    <location>
        <begin position="443"/>
        <end position="467"/>
    </location>
</feature>
<dbReference type="GO" id="GO:0005524">
    <property type="term" value="F:ATP binding"/>
    <property type="evidence" value="ECO:0007669"/>
    <property type="project" value="UniProtKB-UniRule"/>
</dbReference>
<dbReference type="FunFam" id="3.30.200.20:FF:000042">
    <property type="entry name" value="Aurora kinase A"/>
    <property type="match status" value="1"/>
</dbReference>
<feature type="region of interest" description="Disordered" evidence="7">
    <location>
        <begin position="626"/>
        <end position="687"/>
    </location>
</feature>
<feature type="compositionally biased region" description="Basic and acidic residues" evidence="7">
    <location>
        <begin position="386"/>
        <end position="430"/>
    </location>
</feature>
<evidence type="ECO:0000256" key="1">
    <source>
        <dbReference type="ARBA" id="ARBA00022527"/>
    </source>
</evidence>
<feature type="compositionally biased region" description="Polar residues" evidence="7">
    <location>
        <begin position="1148"/>
        <end position="1162"/>
    </location>
</feature>
<feature type="region of interest" description="Disordered" evidence="7">
    <location>
        <begin position="797"/>
        <end position="964"/>
    </location>
</feature>
<dbReference type="PROSITE" id="PS00107">
    <property type="entry name" value="PROTEIN_KINASE_ATP"/>
    <property type="match status" value="1"/>
</dbReference>
<dbReference type="Gene3D" id="1.10.510.10">
    <property type="entry name" value="Transferase(Phosphotransferase) domain 1"/>
    <property type="match status" value="1"/>
</dbReference>
<evidence type="ECO:0000256" key="7">
    <source>
        <dbReference type="SAM" id="MobiDB-lite"/>
    </source>
</evidence>
<evidence type="ECO:0000256" key="3">
    <source>
        <dbReference type="ARBA" id="ARBA00022741"/>
    </source>
</evidence>
<dbReference type="PROSITE" id="PS00108">
    <property type="entry name" value="PROTEIN_KINASE_ST"/>
    <property type="match status" value="1"/>
</dbReference>
<keyword evidence="1" id="KW-0723">Serine/threonine-protein kinase</keyword>
<organism evidence="9 10">
    <name type="scientific">Bursaphelenchus xylophilus</name>
    <name type="common">Pinewood nematode worm</name>
    <name type="synonym">Aphelenchoides xylophilus</name>
    <dbReference type="NCBI Taxonomy" id="6326"/>
    <lineage>
        <taxon>Eukaryota</taxon>
        <taxon>Metazoa</taxon>
        <taxon>Ecdysozoa</taxon>
        <taxon>Nematoda</taxon>
        <taxon>Chromadorea</taxon>
        <taxon>Rhabditida</taxon>
        <taxon>Tylenchina</taxon>
        <taxon>Tylenchomorpha</taxon>
        <taxon>Aphelenchoidea</taxon>
        <taxon>Aphelenchoididae</taxon>
        <taxon>Bursaphelenchus</taxon>
    </lineage>
</organism>
<feature type="region of interest" description="Disordered" evidence="7">
    <location>
        <begin position="1"/>
        <end position="47"/>
    </location>
</feature>
<feature type="compositionally biased region" description="Polar residues" evidence="7">
    <location>
        <begin position="1"/>
        <end position="11"/>
    </location>
</feature>
<dbReference type="GO" id="GO:0000226">
    <property type="term" value="P:microtubule cytoskeleton organization"/>
    <property type="evidence" value="ECO:0007669"/>
    <property type="project" value="TreeGrafter"/>
</dbReference>
<dbReference type="WBParaSite" id="BXY_0737500.1">
    <property type="protein sequence ID" value="BXY_0737500.1"/>
    <property type="gene ID" value="BXY_0737500"/>
</dbReference>
<evidence type="ECO:0000313" key="9">
    <source>
        <dbReference type="Proteomes" id="UP000095284"/>
    </source>
</evidence>
<evidence type="ECO:0000256" key="5">
    <source>
        <dbReference type="ARBA" id="ARBA00022840"/>
    </source>
</evidence>
<feature type="region of interest" description="Disordered" evidence="7">
    <location>
        <begin position="1138"/>
        <end position="1252"/>
    </location>
</feature>
<evidence type="ECO:0000256" key="2">
    <source>
        <dbReference type="ARBA" id="ARBA00022679"/>
    </source>
</evidence>
<accession>A0A1I7S2Z5</accession>
<keyword evidence="4" id="KW-0418">Kinase</keyword>
<evidence type="ECO:0000256" key="6">
    <source>
        <dbReference type="PROSITE-ProRule" id="PRU10141"/>
    </source>
</evidence>
<feature type="compositionally biased region" description="Basic residues" evidence="7">
    <location>
        <begin position="738"/>
        <end position="749"/>
    </location>
</feature>
<feature type="binding site" evidence="6">
    <location>
        <position position="88"/>
    </location>
    <ligand>
        <name>ATP</name>
        <dbReference type="ChEBI" id="CHEBI:30616"/>
    </ligand>
</feature>
<dbReference type="PANTHER" id="PTHR24346:SF93">
    <property type="entry name" value="NUAK FAMILY SNF1-LIKE KINASE 1"/>
    <property type="match status" value="1"/>
</dbReference>
<dbReference type="InterPro" id="IPR008271">
    <property type="entry name" value="Ser/Thr_kinase_AS"/>
</dbReference>
<keyword evidence="3 6" id="KW-0547">Nucleotide-binding</keyword>
<dbReference type="GO" id="GO:0050321">
    <property type="term" value="F:tau-protein kinase activity"/>
    <property type="evidence" value="ECO:0007669"/>
    <property type="project" value="TreeGrafter"/>
</dbReference>
<proteinExistence type="predicted"/>
<dbReference type="eggNOG" id="KOG0611">
    <property type="taxonomic scope" value="Eukaryota"/>
</dbReference>